<organism evidence="3 4">
    <name type="scientific">Trachymyrmex septentrionalis</name>
    <dbReference type="NCBI Taxonomy" id="34720"/>
    <lineage>
        <taxon>Eukaryota</taxon>
        <taxon>Metazoa</taxon>
        <taxon>Ecdysozoa</taxon>
        <taxon>Arthropoda</taxon>
        <taxon>Hexapoda</taxon>
        <taxon>Insecta</taxon>
        <taxon>Pterygota</taxon>
        <taxon>Neoptera</taxon>
        <taxon>Endopterygota</taxon>
        <taxon>Hymenoptera</taxon>
        <taxon>Apocrita</taxon>
        <taxon>Aculeata</taxon>
        <taxon>Formicoidea</taxon>
        <taxon>Formicidae</taxon>
        <taxon>Myrmicinae</taxon>
        <taxon>Trachymyrmex</taxon>
    </lineage>
</organism>
<reference evidence="3 4" key="1">
    <citation type="submission" date="2016-03" db="EMBL/GenBank/DDBJ databases">
        <title>Trachymyrmex septentrionalis WGS genome.</title>
        <authorList>
            <person name="Nygaard S."/>
            <person name="Hu H."/>
            <person name="Boomsma J."/>
            <person name="Zhang G."/>
        </authorList>
    </citation>
    <scope>NUCLEOTIDE SEQUENCE [LARGE SCALE GENOMIC DNA]</scope>
    <source>
        <strain evidence="3">Tsep2-gDNA-1</strain>
        <tissue evidence="3">Whole body</tissue>
    </source>
</reference>
<dbReference type="Proteomes" id="UP000078541">
    <property type="component" value="Unassembled WGS sequence"/>
</dbReference>
<proteinExistence type="predicted"/>
<dbReference type="AlphaFoldDB" id="A0A195FU48"/>
<name>A0A195FU48_9HYME</name>
<dbReference type="EMBL" id="KQ981280">
    <property type="protein sequence ID" value="KYN43409.1"/>
    <property type="molecule type" value="Genomic_DNA"/>
</dbReference>
<feature type="region of interest" description="Disordered" evidence="1">
    <location>
        <begin position="214"/>
        <end position="238"/>
    </location>
</feature>
<protein>
    <submittedName>
        <fullName evidence="3">Uncharacterized protein</fullName>
    </submittedName>
</protein>
<keyword evidence="2" id="KW-0472">Membrane</keyword>
<sequence length="238" mass="26054">MHPLEENIRSFSNVELVILLRRYTGRRRVLVAATTTTTSLSSIASLFRAGIYTRVPYIRFTYILQPVYISFRHSTGLRSPEEIFKARNTTAACQLPALFVHLPFPPSFSLSLSLSLSLSAAVAAAATPAATPATPHCLLLLLLLDRDRHRRARSLHLFLSLARARFPSAETLFISTGRGGRAPQSVTARSVGVAVKPLGRCACLKYEGLEASLDDRTTTGNDDDDGASDLNARTLRSR</sequence>
<keyword evidence="4" id="KW-1185">Reference proteome</keyword>
<evidence type="ECO:0000256" key="2">
    <source>
        <dbReference type="SAM" id="Phobius"/>
    </source>
</evidence>
<evidence type="ECO:0000313" key="3">
    <source>
        <dbReference type="EMBL" id="KYN43409.1"/>
    </source>
</evidence>
<feature type="transmembrane region" description="Helical" evidence="2">
    <location>
        <begin position="29"/>
        <end position="51"/>
    </location>
</feature>
<accession>A0A195FU48</accession>
<keyword evidence="2" id="KW-0812">Transmembrane</keyword>
<gene>
    <name evidence="3" type="ORF">ALC56_02135</name>
</gene>
<feature type="transmembrane region" description="Helical" evidence="2">
    <location>
        <begin position="118"/>
        <end position="144"/>
    </location>
</feature>
<feature type="compositionally biased region" description="Low complexity" evidence="1">
    <location>
        <begin position="228"/>
        <end position="238"/>
    </location>
</feature>
<keyword evidence="2" id="KW-1133">Transmembrane helix</keyword>
<evidence type="ECO:0000256" key="1">
    <source>
        <dbReference type="SAM" id="MobiDB-lite"/>
    </source>
</evidence>
<evidence type="ECO:0000313" key="4">
    <source>
        <dbReference type="Proteomes" id="UP000078541"/>
    </source>
</evidence>